<protein>
    <submittedName>
        <fullName evidence="1">Uncharacterized protein</fullName>
    </submittedName>
</protein>
<name>A0A8E2JS25_9PEZI</name>
<dbReference type="AlphaFoldDB" id="A0A8E2JS25"/>
<dbReference type="Proteomes" id="UP000250140">
    <property type="component" value="Unassembled WGS sequence"/>
</dbReference>
<evidence type="ECO:0000313" key="1">
    <source>
        <dbReference type="EMBL" id="OCL07550.1"/>
    </source>
</evidence>
<keyword evidence="2" id="KW-1185">Reference proteome</keyword>
<sequence length="165" mass="18584">APFSRDPRRYRFRYAGVEFCWKGTGTVRESRACGFWLRVARVPVDGLGGDGEKEGGFVERREVCLGKYTSSMAAKKYGMLELFDAAIWRLAVEYIRGYAHELPAVEDEKAGCEEELRRGLDTLRSTRLYHVIVGTAVCMIIGEKEKRETLRRILELLASEGGGNA</sequence>
<accession>A0A8E2JS25</accession>
<dbReference type="EMBL" id="KV749839">
    <property type="protein sequence ID" value="OCL07550.1"/>
    <property type="molecule type" value="Genomic_DNA"/>
</dbReference>
<reference evidence="1 2" key="1">
    <citation type="journal article" date="2016" name="Nat. Commun.">
        <title>Ectomycorrhizal ecology is imprinted in the genome of the dominant symbiotic fungus Cenococcum geophilum.</title>
        <authorList>
            <consortium name="DOE Joint Genome Institute"/>
            <person name="Peter M."/>
            <person name="Kohler A."/>
            <person name="Ohm R.A."/>
            <person name="Kuo A."/>
            <person name="Krutzmann J."/>
            <person name="Morin E."/>
            <person name="Arend M."/>
            <person name="Barry K.W."/>
            <person name="Binder M."/>
            <person name="Choi C."/>
            <person name="Clum A."/>
            <person name="Copeland A."/>
            <person name="Grisel N."/>
            <person name="Haridas S."/>
            <person name="Kipfer T."/>
            <person name="LaButti K."/>
            <person name="Lindquist E."/>
            <person name="Lipzen A."/>
            <person name="Maire R."/>
            <person name="Meier B."/>
            <person name="Mihaltcheva S."/>
            <person name="Molinier V."/>
            <person name="Murat C."/>
            <person name="Poggeler S."/>
            <person name="Quandt C.A."/>
            <person name="Sperisen C."/>
            <person name="Tritt A."/>
            <person name="Tisserant E."/>
            <person name="Crous P.W."/>
            <person name="Henrissat B."/>
            <person name="Nehls U."/>
            <person name="Egli S."/>
            <person name="Spatafora J.W."/>
            <person name="Grigoriev I.V."/>
            <person name="Martin F.M."/>
        </authorList>
    </citation>
    <scope>NUCLEOTIDE SEQUENCE [LARGE SCALE GENOMIC DNA]</scope>
    <source>
        <strain evidence="1 2">CBS 207.34</strain>
    </source>
</reference>
<organism evidence="1 2">
    <name type="scientific">Glonium stellatum</name>
    <dbReference type="NCBI Taxonomy" id="574774"/>
    <lineage>
        <taxon>Eukaryota</taxon>
        <taxon>Fungi</taxon>
        <taxon>Dikarya</taxon>
        <taxon>Ascomycota</taxon>
        <taxon>Pezizomycotina</taxon>
        <taxon>Dothideomycetes</taxon>
        <taxon>Pleosporomycetidae</taxon>
        <taxon>Gloniales</taxon>
        <taxon>Gloniaceae</taxon>
        <taxon>Glonium</taxon>
    </lineage>
</organism>
<evidence type="ECO:0000313" key="2">
    <source>
        <dbReference type="Proteomes" id="UP000250140"/>
    </source>
</evidence>
<proteinExistence type="predicted"/>
<feature type="non-terminal residue" evidence="1">
    <location>
        <position position="1"/>
    </location>
</feature>
<dbReference type="OrthoDB" id="3924768at2759"/>
<gene>
    <name evidence="1" type="ORF">AOQ84DRAFT_354894</name>
</gene>